<dbReference type="InterPro" id="IPR037850">
    <property type="entry name" value="RBBP5/Swd1"/>
</dbReference>
<feature type="region of interest" description="Disordered" evidence="6">
    <location>
        <begin position="139"/>
        <end position="179"/>
    </location>
</feature>
<dbReference type="InterPro" id="IPR036322">
    <property type="entry name" value="WD40_repeat_dom_sf"/>
</dbReference>
<keyword evidence="4" id="KW-0539">Nucleus</keyword>
<evidence type="ECO:0000256" key="6">
    <source>
        <dbReference type="SAM" id="MobiDB-lite"/>
    </source>
</evidence>
<name>A0AAD9IJ14_PROWI</name>
<accession>A0AAD9IJ14</accession>
<dbReference type="SUPFAM" id="SSF50978">
    <property type="entry name" value="WD40 repeat-like"/>
    <property type="match status" value="1"/>
</dbReference>
<evidence type="ECO:0000313" key="8">
    <source>
        <dbReference type="Proteomes" id="UP001255856"/>
    </source>
</evidence>
<sequence>MVVPELLDAGELVGLPEHCEEVLHPPSGSAILCLAFNPAGTLLATGTSGRKLLLWDFQTRGIVRTWDSSEDGRQVLTGDESGQLLLWDVLSGQVLRALLPSGGRPIQRIAPGPAGPGQYLLEFQSGPAAVGQVQADGTVLTTPLPLPGGDPGEEAEEKPLRQSPPPETGPGSREAATKVPGQAAVVGAGGRLPQNLRVSGLEADPAGERVLVLGNDRILRVYRLCLPEEAAALDCLPAQSSEEIEVKLLIRARKAAASLFLPEAEALLRLTRKFEQQIERRHWGAASFTRDGEYVLASVSGNEEHIVYFWNAHYGHTDRVLECLRECRGVQAMAWHPTLFPMQLLTLGGSGSVYIWAKVFSDRWNAFAPDFRELEENEEYIEREDEFDLNADPAEGKLFIWDA</sequence>
<dbReference type="Proteomes" id="UP001255856">
    <property type="component" value="Unassembled WGS sequence"/>
</dbReference>
<evidence type="ECO:0000256" key="3">
    <source>
        <dbReference type="ARBA" id="ARBA00022737"/>
    </source>
</evidence>
<feature type="repeat" description="WD" evidence="5">
    <location>
        <begin position="29"/>
        <end position="65"/>
    </location>
</feature>
<comment type="subcellular location">
    <subcellularLocation>
        <location evidence="1">Nucleus</location>
    </subcellularLocation>
</comment>
<evidence type="ECO:0000256" key="2">
    <source>
        <dbReference type="ARBA" id="ARBA00022574"/>
    </source>
</evidence>
<reference evidence="7" key="1">
    <citation type="submission" date="2021-01" db="EMBL/GenBank/DDBJ databases">
        <authorList>
            <person name="Eckstrom K.M.E."/>
        </authorList>
    </citation>
    <scope>NUCLEOTIDE SEQUENCE</scope>
    <source>
        <strain evidence="7">UVCC 0001</strain>
    </source>
</reference>
<dbReference type="PANTHER" id="PTHR44040">
    <property type="entry name" value="RETINOBLASTOMA-BINDING PROTEIN 5"/>
    <property type="match status" value="1"/>
</dbReference>
<evidence type="ECO:0000256" key="5">
    <source>
        <dbReference type="PROSITE-ProRule" id="PRU00221"/>
    </source>
</evidence>
<dbReference type="InterPro" id="IPR001680">
    <property type="entry name" value="WD40_rpt"/>
</dbReference>
<evidence type="ECO:0000256" key="1">
    <source>
        <dbReference type="ARBA" id="ARBA00004123"/>
    </source>
</evidence>
<evidence type="ECO:0000256" key="4">
    <source>
        <dbReference type="ARBA" id="ARBA00023242"/>
    </source>
</evidence>
<dbReference type="PANTHER" id="PTHR44040:SF1">
    <property type="entry name" value="RETINOBLASTOMA-BINDING PROTEIN 5"/>
    <property type="match status" value="1"/>
</dbReference>
<protein>
    <submittedName>
        <fullName evidence="7">Uncharacterized protein</fullName>
    </submittedName>
</protein>
<dbReference type="InterPro" id="IPR015943">
    <property type="entry name" value="WD40/YVTN_repeat-like_dom_sf"/>
</dbReference>
<evidence type="ECO:0000313" key="7">
    <source>
        <dbReference type="EMBL" id="KAK2078085.1"/>
    </source>
</evidence>
<dbReference type="GO" id="GO:0048188">
    <property type="term" value="C:Set1C/COMPASS complex"/>
    <property type="evidence" value="ECO:0007669"/>
    <property type="project" value="InterPro"/>
</dbReference>
<dbReference type="AlphaFoldDB" id="A0AAD9IJ14"/>
<comment type="caution">
    <text evidence="7">The sequence shown here is derived from an EMBL/GenBank/DDBJ whole genome shotgun (WGS) entry which is preliminary data.</text>
</comment>
<gene>
    <name evidence="7" type="ORF">QBZ16_003953</name>
</gene>
<organism evidence="7 8">
    <name type="scientific">Prototheca wickerhamii</name>
    <dbReference type="NCBI Taxonomy" id="3111"/>
    <lineage>
        <taxon>Eukaryota</taxon>
        <taxon>Viridiplantae</taxon>
        <taxon>Chlorophyta</taxon>
        <taxon>core chlorophytes</taxon>
        <taxon>Trebouxiophyceae</taxon>
        <taxon>Chlorellales</taxon>
        <taxon>Chlorellaceae</taxon>
        <taxon>Prototheca</taxon>
    </lineage>
</organism>
<dbReference type="PROSITE" id="PS50082">
    <property type="entry name" value="WD_REPEATS_2"/>
    <property type="match status" value="1"/>
</dbReference>
<dbReference type="Gene3D" id="2.130.10.10">
    <property type="entry name" value="YVTN repeat-like/Quinoprotein amine dehydrogenase"/>
    <property type="match status" value="2"/>
</dbReference>
<dbReference type="EMBL" id="JASFZW010000005">
    <property type="protein sequence ID" value="KAK2078085.1"/>
    <property type="molecule type" value="Genomic_DNA"/>
</dbReference>
<keyword evidence="3" id="KW-0677">Repeat</keyword>
<keyword evidence="2 5" id="KW-0853">WD repeat</keyword>
<dbReference type="Pfam" id="PF00400">
    <property type="entry name" value="WD40"/>
    <property type="match status" value="1"/>
</dbReference>
<proteinExistence type="predicted"/>
<keyword evidence="8" id="KW-1185">Reference proteome</keyword>
<dbReference type="SMART" id="SM00320">
    <property type="entry name" value="WD40"/>
    <property type="match status" value="4"/>
</dbReference>